<dbReference type="Proteomes" id="UP001361239">
    <property type="component" value="Unassembled WGS sequence"/>
</dbReference>
<dbReference type="Gene3D" id="3.40.50.720">
    <property type="entry name" value="NAD(P)-binding Rossmann-like Domain"/>
    <property type="match status" value="1"/>
</dbReference>
<protein>
    <submittedName>
        <fullName evidence="3">SDR family oxidoreductase</fullName>
    </submittedName>
</protein>
<dbReference type="PRINTS" id="PR00081">
    <property type="entry name" value="GDHRDH"/>
</dbReference>
<dbReference type="InterPro" id="IPR036291">
    <property type="entry name" value="NAD(P)-bd_dom_sf"/>
</dbReference>
<dbReference type="EMBL" id="JBBHJZ010000004">
    <property type="protein sequence ID" value="MEJ5978852.1"/>
    <property type="molecule type" value="Genomic_DNA"/>
</dbReference>
<gene>
    <name evidence="3" type="ORF">WG901_19520</name>
</gene>
<dbReference type="PROSITE" id="PS51257">
    <property type="entry name" value="PROKAR_LIPOPROTEIN"/>
    <property type="match status" value="1"/>
</dbReference>
<keyword evidence="2" id="KW-0560">Oxidoreductase</keyword>
<sequence length="306" mass="32227">MNGRFENNAPLALVVGCGDMGMGIARALGRVHPLLLVDIDRERLAGCVAALKHDGYDVTGHVCDISKQVDVEGLAWALLRSPGVKVLAHVAAIGNSGADWRRVIEVDLVAAGLVARAVEPALVAGAVAIFISSTGAQRCPRDPMLHELIDNPLRTNLCARLRELAGRDLNFLEAYFIAKMGVNRLVERLAIAWGPRRMRAVSVSPGLIDSTMGRTGGSEIPIYAGGAEPRLGTREEKARIEVPLGRQGRVLEVVGVVDFLASDAASFISGIDVPVDGGSSAFWRAIGDTSGSLGAEQLAPGFPASP</sequence>
<comment type="caution">
    <text evidence="3">The sequence shown here is derived from an EMBL/GenBank/DDBJ whole genome shotgun (WGS) entry which is preliminary data.</text>
</comment>
<dbReference type="SUPFAM" id="SSF51735">
    <property type="entry name" value="NAD(P)-binding Rossmann-fold domains"/>
    <property type="match status" value="1"/>
</dbReference>
<proteinExistence type="inferred from homology"/>
<evidence type="ECO:0000313" key="3">
    <source>
        <dbReference type="EMBL" id="MEJ5978852.1"/>
    </source>
</evidence>
<evidence type="ECO:0000256" key="2">
    <source>
        <dbReference type="ARBA" id="ARBA00023002"/>
    </source>
</evidence>
<reference evidence="3 4" key="1">
    <citation type="submission" date="2024-03" db="EMBL/GenBank/DDBJ databases">
        <authorList>
            <person name="Jo J.-H."/>
        </authorList>
    </citation>
    <scope>NUCLEOTIDE SEQUENCE [LARGE SCALE GENOMIC DNA]</scope>
    <source>
        <strain evidence="3 4">PS1R-30</strain>
    </source>
</reference>
<evidence type="ECO:0000313" key="4">
    <source>
        <dbReference type="Proteomes" id="UP001361239"/>
    </source>
</evidence>
<organism evidence="3 4">
    <name type="scientific">Novosphingobium anseongense</name>
    <dbReference type="NCBI Taxonomy" id="3133436"/>
    <lineage>
        <taxon>Bacteria</taxon>
        <taxon>Pseudomonadati</taxon>
        <taxon>Pseudomonadota</taxon>
        <taxon>Alphaproteobacteria</taxon>
        <taxon>Sphingomonadales</taxon>
        <taxon>Sphingomonadaceae</taxon>
        <taxon>Novosphingobium</taxon>
    </lineage>
</organism>
<evidence type="ECO:0000256" key="1">
    <source>
        <dbReference type="ARBA" id="ARBA00006484"/>
    </source>
</evidence>
<dbReference type="Pfam" id="PF00106">
    <property type="entry name" value="adh_short"/>
    <property type="match status" value="1"/>
</dbReference>
<dbReference type="InterPro" id="IPR002347">
    <property type="entry name" value="SDR_fam"/>
</dbReference>
<dbReference type="PANTHER" id="PTHR42760:SF115">
    <property type="entry name" value="3-OXOACYL-[ACYL-CARRIER-PROTEIN] REDUCTASE FABG"/>
    <property type="match status" value="1"/>
</dbReference>
<accession>A0ABU8S0R8</accession>
<dbReference type="Pfam" id="PF13561">
    <property type="entry name" value="adh_short_C2"/>
    <property type="match status" value="1"/>
</dbReference>
<comment type="similarity">
    <text evidence="1">Belongs to the short-chain dehydrogenases/reductases (SDR) family.</text>
</comment>
<dbReference type="PANTHER" id="PTHR42760">
    <property type="entry name" value="SHORT-CHAIN DEHYDROGENASES/REDUCTASES FAMILY MEMBER"/>
    <property type="match status" value="1"/>
</dbReference>
<dbReference type="RefSeq" id="WP_339588788.1">
    <property type="nucleotide sequence ID" value="NZ_JBBHJZ010000004.1"/>
</dbReference>
<name>A0ABU8S0R8_9SPHN</name>
<keyword evidence="4" id="KW-1185">Reference proteome</keyword>